<evidence type="ECO:0000256" key="3">
    <source>
        <dbReference type="ARBA" id="ARBA00022448"/>
    </source>
</evidence>
<evidence type="ECO:0000256" key="1">
    <source>
        <dbReference type="ARBA" id="ARBA00004442"/>
    </source>
</evidence>
<comment type="similarity">
    <text evidence="2">Belongs to the outer membrane factor (OMF) (TC 1.B.17) family.</text>
</comment>
<dbReference type="InterPro" id="IPR003423">
    <property type="entry name" value="OMP_efflux"/>
</dbReference>
<keyword evidence="3" id="KW-0813">Transport</keyword>
<dbReference type="GO" id="GO:1990281">
    <property type="term" value="C:efflux pump complex"/>
    <property type="evidence" value="ECO:0007669"/>
    <property type="project" value="TreeGrafter"/>
</dbReference>
<sequence length="448" mass="50720">MKQKLLLTLLFVSVFLNAQDKKETYSFTLQQAIDHAIENNYTSINAKRDIEAAKQKKWETTASGLPQISSNLQYLNNLDFQVQGVSGNAFNPGGDPNEISTIAFGTKHSANASATLNQLIFDGSYIVGLQSAKVYLQISQNAKEKTDLEIKEMVTNAYGNVLLAKESVLILEKNKTTLEKTLFETSETFKNGLTEEENVEQLQITLTQLKSSLSNAQKRAEIALNLLKISMGIDINNDVTLTEKLDDLALKNVDLAVLAEEFNSQNSVDFKIQKNNEESKRLLLKLERFRALPTIGAQLNYGANTFSNEFDIISTQQKWYNYSNFGVNVSLPIFSSFRDRARTQQAKIAFEQAKTQLTETEQRLKLQFQQAKTDYEYSIEQYSASKSNLKLAERIEGKQQIKFKEGLSTSFEFTEAQRQLYTAQQDYLQAMIDVMNKKATLDKLTNKK</sequence>
<reference evidence="9 10" key="1">
    <citation type="journal article" date="2015" name="Stand. Genomic Sci.">
        <title>Genomic Encyclopedia of Bacterial and Archaeal Type Strains, Phase III: the genomes of soil and plant-associated and newly described type strains.</title>
        <authorList>
            <person name="Whitman W.B."/>
            <person name="Woyke T."/>
            <person name="Klenk H.P."/>
            <person name="Zhou Y."/>
            <person name="Lilburn T.G."/>
            <person name="Beck B.J."/>
            <person name="De Vos P."/>
            <person name="Vandamme P."/>
            <person name="Eisen J.A."/>
            <person name="Garrity G."/>
            <person name="Hugenholtz P."/>
            <person name="Kyrpides N.C."/>
        </authorList>
    </citation>
    <scope>NUCLEOTIDE SEQUENCE [LARGE SCALE GENOMIC DNA]</scope>
    <source>
        <strain evidence="9 10">CGMCC 1.6844</strain>
    </source>
</reference>
<keyword evidence="6" id="KW-0472">Membrane</keyword>
<proteinExistence type="inferred from homology"/>
<keyword evidence="5" id="KW-0812">Transmembrane</keyword>
<dbReference type="GO" id="GO:0009279">
    <property type="term" value="C:cell outer membrane"/>
    <property type="evidence" value="ECO:0007669"/>
    <property type="project" value="UniProtKB-SubCell"/>
</dbReference>
<comment type="subcellular location">
    <subcellularLocation>
        <location evidence="1">Cell outer membrane</location>
    </subcellularLocation>
</comment>
<evidence type="ECO:0000256" key="5">
    <source>
        <dbReference type="ARBA" id="ARBA00022692"/>
    </source>
</evidence>
<feature type="signal peptide" evidence="8">
    <location>
        <begin position="1"/>
        <end position="18"/>
    </location>
</feature>
<evidence type="ECO:0000313" key="10">
    <source>
        <dbReference type="Proteomes" id="UP000315312"/>
    </source>
</evidence>
<evidence type="ECO:0000256" key="2">
    <source>
        <dbReference type="ARBA" id="ARBA00007613"/>
    </source>
</evidence>
<dbReference type="GO" id="GO:0015562">
    <property type="term" value="F:efflux transmembrane transporter activity"/>
    <property type="evidence" value="ECO:0007669"/>
    <property type="project" value="InterPro"/>
</dbReference>
<accession>A0A562KM54</accession>
<keyword evidence="4" id="KW-1134">Transmembrane beta strand</keyword>
<dbReference type="RefSeq" id="WP_133608697.1">
    <property type="nucleotide sequence ID" value="NZ_SNZC01000002.1"/>
</dbReference>
<evidence type="ECO:0000256" key="6">
    <source>
        <dbReference type="ARBA" id="ARBA00023136"/>
    </source>
</evidence>
<feature type="chain" id="PRO_5022856685" evidence="8">
    <location>
        <begin position="19"/>
        <end position="448"/>
    </location>
</feature>
<gene>
    <name evidence="9" type="ORF">IP97_01003</name>
</gene>
<dbReference type="Gene3D" id="1.20.1600.10">
    <property type="entry name" value="Outer membrane efflux proteins (OEP)"/>
    <property type="match status" value="1"/>
</dbReference>
<dbReference type="PANTHER" id="PTHR30026:SF20">
    <property type="entry name" value="OUTER MEMBRANE PROTEIN TOLC"/>
    <property type="match status" value="1"/>
</dbReference>
<dbReference type="SUPFAM" id="SSF56954">
    <property type="entry name" value="Outer membrane efflux proteins (OEP)"/>
    <property type="match status" value="1"/>
</dbReference>
<dbReference type="Pfam" id="PF02321">
    <property type="entry name" value="OEP"/>
    <property type="match status" value="1"/>
</dbReference>
<keyword evidence="10" id="KW-1185">Reference proteome</keyword>
<organism evidence="9 10">
    <name type="scientific">Flavobacterium cheniae</name>
    <dbReference type="NCBI Taxonomy" id="295428"/>
    <lineage>
        <taxon>Bacteria</taxon>
        <taxon>Pseudomonadati</taxon>
        <taxon>Bacteroidota</taxon>
        <taxon>Flavobacteriia</taxon>
        <taxon>Flavobacteriales</taxon>
        <taxon>Flavobacteriaceae</taxon>
        <taxon>Flavobacterium</taxon>
    </lineage>
</organism>
<protein>
    <submittedName>
        <fullName evidence="9">Outer membrane protein TolC</fullName>
    </submittedName>
</protein>
<evidence type="ECO:0000256" key="8">
    <source>
        <dbReference type="SAM" id="SignalP"/>
    </source>
</evidence>
<dbReference type="GO" id="GO:0015288">
    <property type="term" value="F:porin activity"/>
    <property type="evidence" value="ECO:0007669"/>
    <property type="project" value="TreeGrafter"/>
</dbReference>
<evidence type="ECO:0000313" key="9">
    <source>
        <dbReference type="EMBL" id="TWH96461.1"/>
    </source>
</evidence>
<evidence type="ECO:0000256" key="7">
    <source>
        <dbReference type="ARBA" id="ARBA00023237"/>
    </source>
</evidence>
<dbReference type="OrthoDB" id="367883at2"/>
<keyword evidence="8" id="KW-0732">Signal</keyword>
<dbReference type="EMBL" id="VLKM01000003">
    <property type="protein sequence ID" value="TWH96461.1"/>
    <property type="molecule type" value="Genomic_DNA"/>
</dbReference>
<dbReference type="AlphaFoldDB" id="A0A562KM54"/>
<dbReference type="Proteomes" id="UP000315312">
    <property type="component" value="Unassembled WGS sequence"/>
</dbReference>
<dbReference type="InterPro" id="IPR051906">
    <property type="entry name" value="TolC-like"/>
</dbReference>
<evidence type="ECO:0000256" key="4">
    <source>
        <dbReference type="ARBA" id="ARBA00022452"/>
    </source>
</evidence>
<dbReference type="PANTHER" id="PTHR30026">
    <property type="entry name" value="OUTER MEMBRANE PROTEIN TOLC"/>
    <property type="match status" value="1"/>
</dbReference>
<comment type="caution">
    <text evidence="9">The sequence shown here is derived from an EMBL/GenBank/DDBJ whole genome shotgun (WGS) entry which is preliminary data.</text>
</comment>
<name>A0A562KM54_9FLAO</name>
<keyword evidence="7" id="KW-0998">Cell outer membrane</keyword>